<dbReference type="EMBL" id="CP072943">
    <property type="protein sequence ID" value="QTX31209.1"/>
    <property type="molecule type" value="Genomic_DNA"/>
</dbReference>
<keyword evidence="8" id="KW-1185">Reference proteome</keyword>
<dbReference type="InterPro" id="IPR029060">
    <property type="entry name" value="PIN-like_dom_sf"/>
</dbReference>
<feature type="domain" description="TRAM" evidence="6">
    <location>
        <begin position="313"/>
        <end position="374"/>
    </location>
</feature>
<evidence type="ECO:0000256" key="4">
    <source>
        <dbReference type="ARBA" id="ARBA00022842"/>
    </source>
</evidence>
<keyword evidence="4" id="KW-0460">Magnesium</keyword>
<dbReference type="InterPro" id="IPR052041">
    <property type="entry name" value="Nucleic_acid_metab_PIN/TRAM"/>
</dbReference>
<proteinExistence type="predicted"/>
<keyword evidence="5" id="KW-1133">Transmembrane helix</keyword>
<evidence type="ECO:0000256" key="1">
    <source>
        <dbReference type="ARBA" id="ARBA00001946"/>
    </source>
</evidence>
<keyword evidence="2" id="KW-0540">Nuclease</keyword>
<dbReference type="RefSeq" id="WP_274372353.1">
    <property type="nucleotide sequence ID" value="NZ_CP072943.1"/>
</dbReference>
<evidence type="ECO:0000256" key="3">
    <source>
        <dbReference type="ARBA" id="ARBA00022801"/>
    </source>
</evidence>
<feature type="transmembrane region" description="Helical" evidence="5">
    <location>
        <begin position="49"/>
        <end position="79"/>
    </location>
</feature>
<dbReference type="SMART" id="SM00670">
    <property type="entry name" value="PINc"/>
    <property type="match status" value="1"/>
</dbReference>
<dbReference type="Proteomes" id="UP000671879">
    <property type="component" value="Chromosome"/>
</dbReference>
<dbReference type="CDD" id="cd09877">
    <property type="entry name" value="PIN_YacL-like"/>
    <property type="match status" value="1"/>
</dbReference>
<dbReference type="PANTHER" id="PTHR11603:SF147">
    <property type="entry name" value="MEMBRANE PROTEIN"/>
    <property type="match status" value="1"/>
</dbReference>
<dbReference type="SUPFAM" id="SSF88723">
    <property type="entry name" value="PIN domain-like"/>
    <property type="match status" value="1"/>
</dbReference>
<keyword evidence="3" id="KW-0378">Hydrolase</keyword>
<sequence>MAEGFGKIVFGAARGLLALLGGIAGYQVARWVVSEGWLPWTSMLHVLVLNGLCVLVLGGMGYLLTPYFIKSLGFIGLLFEHHLQFLSWQDLSVAILGLIVGLLVANLVALPFADLPAIGSYIAVLLNVVLGYIGIRLFLKRREEIQGMWSTIGGLKERIRLRGPRQVQVGRGEEVVGGGRCNLKILDTSVLIDGRILDVAQTGFLEGSLVLPRFVLLELQSVADSSDSVRRSRGRRGLDVVNSLQKIENVQVEIVEIPLRQLQVESVDEGLIALARQIGGKVMTTDYNLNKLAQIDGVDVLNVNDLSNALKPMLLPGETVIVDLIREGKEPLQGVGYLDDGTMIVVEEGRSHIGRRVDVTVTSMLQTSAGRMVFGRIRREVPK</sequence>
<dbReference type="PROSITE" id="PS50926">
    <property type="entry name" value="TRAM"/>
    <property type="match status" value="1"/>
</dbReference>
<dbReference type="AlphaFoldDB" id="A0A9Q7EUE3"/>
<comment type="cofactor">
    <cofactor evidence="1">
        <name>Mg(2+)</name>
        <dbReference type="ChEBI" id="CHEBI:18420"/>
    </cofactor>
</comment>
<keyword evidence="5" id="KW-0472">Membrane</keyword>
<dbReference type="KEGG" id="aram:KAR29_07280"/>
<evidence type="ECO:0000313" key="7">
    <source>
        <dbReference type="EMBL" id="QTX31209.1"/>
    </source>
</evidence>
<dbReference type="InterPro" id="IPR002716">
    <property type="entry name" value="PIN_dom"/>
</dbReference>
<dbReference type="Pfam" id="PF01850">
    <property type="entry name" value="PIN"/>
    <property type="match status" value="1"/>
</dbReference>
<dbReference type="GO" id="GO:0016787">
    <property type="term" value="F:hydrolase activity"/>
    <property type="evidence" value="ECO:0007669"/>
    <property type="project" value="UniProtKB-KW"/>
</dbReference>
<dbReference type="PANTHER" id="PTHR11603">
    <property type="entry name" value="AAA FAMILY ATPASE"/>
    <property type="match status" value="1"/>
</dbReference>
<evidence type="ECO:0000256" key="2">
    <source>
        <dbReference type="ARBA" id="ARBA00022722"/>
    </source>
</evidence>
<dbReference type="Gene3D" id="3.40.50.1010">
    <property type="entry name" value="5'-nuclease"/>
    <property type="match status" value="1"/>
</dbReference>
<dbReference type="Pfam" id="PF01938">
    <property type="entry name" value="TRAM"/>
    <property type="match status" value="1"/>
</dbReference>
<accession>A0A9Q7EUE3</accession>
<feature type="transmembrane region" description="Helical" evidence="5">
    <location>
        <begin position="118"/>
        <end position="139"/>
    </location>
</feature>
<keyword evidence="5" id="KW-0812">Transmembrane</keyword>
<dbReference type="GO" id="GO:0004518">
    <property type="term" value="F:nuclease activity"/>
    <property type="evidence" value="ECO:0007669"/>
    <property type="project" value="UniProtKB-KW"/>
</dbReference>
<gene>
    <name evidence="7" type="ORF">KAR29_07280</name>
</gene>
<organism evidence="7 8">
    <name type="scientific">Aminithiophilus ramosus</name>
    <dbReference type="NCBI Taxonomy" id="3029084"/>
    <lineage>
        <taxon>Bacteria</taxon>
        <taxon>Thermotogati</taxon>
        <taxon>Synergistota</taxon>
        <taxon>Synergistia</taxon>
        <taxon>Synergistales</taxon>
        <taxon>Aminithiophilaceae</taxon>
        <taxon>Aminithiophilus</taxon>
    </lineage>
</organism>
<dbReference type="InterPro" id="IPR002792">
    <property type="entry name" value="TRAM_dom"/>
</dbReference>
<protein>
    <submittedName>
        <fullName evidence="7">PIN domain-containing protein</fullName>
    </submittedName>
</protein>
<evidence type="ECO:0000259" key="6">
    <source>
        <dbReference type="PROSITE" id="PS50926"/>
    </source>
</evidence>
<feature type="transmembrane region" description="Helical" evidence="5">
    <location>
        <begin position="91"/>
        <end position="112"/>
    </location>
</feature>
<evidence type="ECO:0000256" key="5">
    <source>
        <dbReference type="SAM" id="Phobius"/>
    </source>
</evidence>
<reference evidence="8" key="1">
    <citation type="submission" date="2021-04" db="EMBL/GenBank/DDBJ databases">
        <title>A novel Synergistetes isolate from a pyrite-forming mixed culture.</title>
        <authorList>
            <person name="Bunk B."/>
            <person name="Sproer C."/>
            <person name="Spring S."/>
            <person name="Pester M."/>
        </authorList>
    </citation>
    <scope>NUCLEOTIDE SEQUENCE [LARGE SCALE GENOMIC DNA]</scope>
    <source>
        <strain evidence="8">J.5.4.2-T.3.5.2</strain>
    </source>
</reference>
<name>A0A9Q7EUE3_9BACT</name>
<evidence type="ECO:0000313" key="8">
    <source>
        <dbReference type="Proteomes" id="UP000671879"/>
    </source>
</evidence>